<evidence type="ECO:0000256" key="3">
    <source>
        <dbReference type="SAM" id="MobiDB-lite"/>
    </source>
</evidence>
<dbReference type="Gene3D" id="2.170.16.10">
    <property type="entry name" value="Hedgehog/Intein (Hint) domain"/>
    <property type="match status" value="1"/>
</dbReference>
<dbReference type="PANTHER" id="PTHR38340">
    <property type="entry name" value="S-LAYER PROTEIN"/>
    <property type="match status" value="1"/>
</dbReference>
<dbReference type="InterPro" id="IPR018511">
    <property type="entry name" value="Hemolysin-typ_Ca-bd_CS"/>
</dbReference>
<dbReference type="PRINTS" id="PR00313">
    <property type="entry name" value="CABNDNGRPT"/>
</dbReference>
<feature type="region of interest" description="Disordered" evidence="3">
    <location>
        <begin position="93"/>
        <end position="179"/>
    </location>
</feature>
<dbReference type="Gene3D" id="2.150.10.10">
    <property type="entry name" value="Serralysin-like metalloprotease, C-terminal"/>
    <property type="match status" value="5"/>
</dbReference>
<dbReference type="InterPro" id="IPR036844">
    <property type="entry name" value="Hint_dom_sf"/>
</dbReference>
<dbReference type="EMBL" id="CP078073">
    <property type="protein sequence ID" value="QXL87717.1"/>
    <property type="molecule type" value="Genomic_DNA"/>
</dbReference>
<evidence type="ECO:0000259" key="4">
    <source>
        <dbReference type="Pfam" id="PF13403"/>
    </source>
</evidence>
<dbReference type="Proteomes" id="UP000693972">
    <property type="component" value="Unassembled WGS sequence"/>
</dbReference>
<sequence>MAIYTVTTSNWDDPSFWSSISETGTGNELDCSFLPSAFTVTFDAPSGLVTITDGSTTFTIGDATYGGSSDASLGGSTEWTFFDTYVTSDGGDDYTGGDGVDSVESGDGDDTLSGGGGDDWIDGWNGDDSIDGGDGNDEIYGYDGNDTIDGDAGNDTIKGEDGDDLLDGGAGDDTVEGGQGNDTMISGNDAGSVSAITVNDGDDLTGTSGVDAFEWAGGAENSATIRFNNSPTAGDGDGEADFVHVTTTDDAGTLTIGDFDVGTDKIYVQESWVGMSVSSSPGYAYITLTYANGNQQSFEIYHDNSAPFSTSLVFSTAIPPSLESGSDSLSGGDDADTFIVQDGFGNDTVDGGSGGTDDDTIDLSALSGPVTITYNDTSDGAIIDGSDTMTFEEIENIIATHQGDSIDGSADQTGLIGDAPGVDILGLGGDDTITGGRGGDTIDGGEGADSIVAGYGDDSVLGGDGADTLYGDGPNPGDVGNDTIEGGAGNDYIDGGDQADTLSGGADNDTVLGGEGDDEISGEDGQDVLQGGFGADTLDGGGGNDVLTGGAGDDTFVYQVGDGLDTITDFNTGNTGALGDGDPTNNDFIDLSNFYDDINELRNDWADDGILNQSNTTGPGAADYSDNTQMADGEGIAFEGASPESFTTDNTGVVCFTQGTAIRTPKGDVLIEDLRVGDLVCTLDNGPQRLVWIGKRRVTALELSLHPNLRPIRIQRGVLDNTRKMLVSRQHGMLLDQDHFARAVHLSKSLRGVGIVSPEGGVTYVHLLFEAHQVIFAEGIPSESFFPGPQALAMMDAVSKAELKAHIPLLATTAPNLLNARIAYGAQARLFWGKRDVMEWARMDMPTLALAG</sequence>
<evidence type="ECO:0000313" key="6">
    <source>
        <dbReference type="Proteomes" id="UP000693972"/>
    </source>
</evidence>
<feature type="compositionally biased region" description="Acidic residues" evidence="3">
    <location>
        <begin position="128"/>
        <end position="137"/>
    </location>
</feature>
<dbReference type="EMBL" id="JAIMBW010000001">
    <property type="protein sequence ID" value="MBY4895113.1"/>
    <property type="molecule type" value="Genomic_DNA"/>
</dbReference>
<dbReference type="PANTHER" id="PTHR38340:SF1">
    <property type="entry name" value="S-LAYER PROTEIN"/>
    <property type="match status" value="1"/>
</dbReference>
<evidence type="ECO:0000313" key="5">
    <source>
        <dbReference type="EMBL" id="QXL87717.1"/>
    </source>
</evidence>
<dbReference type="AlphaFoldDB" id="A0A975TUF3"/>
<dbReference type="RefSeq" id="WP_257894571.1">
    <property type="nucleotide sequence ID" value="NZ_JAIMBW010000001.1"/>
</dbReference>
<keyword evidence="2" id="KW-0964">Secreted</keyword>
<protein>
    <submittedName>
        <fullName evidence="5">Hint domain-containing protein</fullName>
    </submittedName>
</protein>
<evidence type="ECO:0000256" key="1">
    <source>
        <dbReference type="ARBA" id="ARBA00004613"/>
    </source>
</evidence>
<dbReference type="GO" id="GO:0005509">
    <property type="term" value="F:calcium ion binding"/>
    <property type="evidence" value="ECO:0007669"/>
    <property type="project" value="InterPro"/>
</dbReference>
<feature type="compositionally biased region" description="Acidic residues" evidence="3">
    <location>
        <begin position="515"/>
        <end position="526"/>
    </location>
</feature>
<dbReference type="InterPro" id="IPR028992">
    <property type="entry name" value="Hedgehog/Intein_dom"/>
</dbReference>
<gene>
    <name evidence="5" type="ORF">KUL25_20320</name>
</gene>
<dbReference type="Pfam" id="PF13403">
    <property type="entry name" value="Hint_2"/>
    <property type="match status" value="1"/>
</dbReference>
<dbReference type="GO" id="GO:0005576">
    <property type="term" value="C:extracellular region"/>
    <property type="evidence" value="ECO:0007669"/>
    <property type="project" value="UniProtKB-SubCell"/>
</dbReference>
<dbReference type="SUPFAM" id="SSF51120">
    <property type="entry name" value="beta-Roll"/>
    <property type="match status" value="3"/>
</dbReference>
<name>A0A975TUF3_9RHOB</name>
<dbReference type="SUPFAM" id="SSF51294">
    <property type="entry name" value="Hedgehog/intein (Hint) domain"/>
    <property type="match status" value="1"/>
</dbReference>
<dbReference type="InterPro" id="IPR001343">
    <property type="entry name" value="Hemolysn_Ca-bd"/>
</dbReference>
<dbReference type="InterPro" id="IPR050557">
    <property type="entry name" value="RTX_toxin/Mannuronan_C5-epim"/>
</dbReference>
<accession>A0A975TUF3</accession>
<reference evidence="5 6" key="1">
    <citation type="submission" date="2021-07" db="EMBL/GenBank/DDBJ databases">
        <title>Karlodiniumbacter phycospheric gen. nov., sp. nov., a phycosphere bacterium isolated from karlodinium veneficum.</title>
        <authorList>
            <person name="Peng Y."/>
            <person name="Jiang L."/>
            <person name="Lee J."/>
        </authorList>
    </citation>
    <scope>NUCLEOTIDE SEQUENCE</scope>
    <source>
        <strain evidence="5 6">N5</strain>
    </source>
</reference>
<evidence type="ECO:0000256" key="2">
    <source>
        <dbReference type="ARBA" id="ARBA00022525"/>
    </source>
</evidence>
<dbReference type="InterPro" id="IPR011049">
    <property type="entry name" value="Serralysin-like_metalloprot_C"/>
</dbReference>
<dbReference type="PROSITE" id="PS00330">
    <property type="entry name" value="HEMOLYSIN_CALCIUM"/>
    <property type="match status" value="4"/>
</dbReference>
<keyword evidence="6" id="KW-1185">Reference proteome</keyword>
<feature type="region of interest" description="Disordered" evidence="3">
    <location>
        <begin position="498"/>
        <end position="529"/>
    </location>
</feature>
<organism evidence="5">
    <name type="scientific">Gymnodinialimonas phycosphaerae</name>
    <dbReference type="NCBI Taxonomy" id="2841589"/>
    <lineage>
        <taxon>Bacteria</taxon>
        <taxon>Pseudomonadati</taxon>
        <taxon>Pseudomonadota</taxon>
        <taxon>Alphaproteobacteria</taxon>
        <taxon>Rhodobacterales</taxon>
        <taxon>Paracoccaceae</taxon>
        <taxon>Gymnodinialimonas</taxon>
    </lineage>
</organism>
<dbReference type="Pfam" id="PF00353">
    <property type="entry name" value="HemolysinCabind"/>
    <property type="match status" value="5"/>
</dbReference>
<proteinExistence type="predicted"/>
<feature type="domain" description="Hedgehog/Intein (Hint)" evidence="4">
    <location>
        <begin position="654"/>
        <end position="788"/>
    </location>
</feature>
<comment type="subcellular location">
    <subcellularLocation>
        <location evidence="1">Secreted</location>
    </subcellularLocation>
</comment>